<proteinExistence type="inferred from homology"/>
<evidence type="ECO:0000313" key="7">
    <source>
        <dbReference type="Proteomes" id="UP000655225"/>
    </source>
</evidence>
<dbReference type="Gene3D" id="3.40.50.300">
    <property type="entry name" value="P-loop containing nucleotide triphosphate hydrolases"/>
    <property type="match status" value="1"/>
</dbReference>
<sequence>MDAFAPKTKEEQEKEERTYQPYTEIMSTLPKVRGFAPQHLYNHQGFWYTESNLPRVMAVQNHFIAHSSDLLLATNPKCGTTWLKSLIFAICNRKLHPSTQHPLLTVNSHQLVPFLELLYTNNQNPDLDILPSPRLLATHIPYSSLPQSVLDSGCPLVYMCRNPKDAFVSWWHFLNKISNKELTPSTLEEAFEMFCNGASIVGPFWDHVLDYWRASLDRPQCVMFLKYEEMQAETIVHVKRLAKFVRCPFSLEEEKEGVVDEIIRLCSYENLSRLDVNKTGEAMFGENEIKFHTFFRKEIQENEREEEQDQELHHIRRTPIDHTDANLPSKYHPTSLLPSNNGKPSCQKRLESDETNAGDRTVSWLILLINR</sequence>
<dbReference type="SUPFAM" id="SSF52540">
    <property type="entry name" value="P-loop containing nucleoside triphosphate hydrolases"/>
    <property type="match status" value="1"/>
</dbReference>
<comment type="caution">
    <text evidence="6">The sequence shown here is derived from an EMBL/GenBank/DDBJ whole genome shotgun (WGS) entry which is preliminary data.</text>
</comment>
<protein>
    <recommendedName>
        <fullName evidence="3">Sulfotransferase</fullName>
        <ecNumber evidence="3">2.8.2.-</ecNumber>
    </recommendedName>
</protein>
<gene>
    <name evidence="6" type="ORF">HHK36_030180</name>
</gene>
<evidence type="ECO:0000313" key="6">
    <source>
        <dbReference type="EMBL" id="KAF8378831.1"/>
    </source>
</evidence>
<dbReference type="OrthoDB" id="205623at2759"/>
<keyword evidence="2 3" id="KW-0808">Transferase</keyword>
<dbReference type="EC" id="2.8.2.-" evidence="3"/>
<reference evidence="6 7" key="1">
    <citation type="submission" date="2020-04" db="EMBL/GenBank/DDBJ databases">
        <title>Plant Genome Project.</title>
        <authorList>
            <person name="Zhang R.-G."/>
        </authorList>
    </citation>
    <scope>NUCLEOTIDE SEQUENCE [LARGE SCALE GENOMIC DNA]</scope>
    <source>
        <strain evidence="6">YNK0</strain>
        <tissue evidence="6">Leaf</tissue>
    </source>
</reference>
<dbReference type="PANTHER" id="PTHR11783">
    <property type="entry name" value="SULFOTRANSFERASE SULT"/>
    <property type="match status" value="1"/>
</dbReference>
<evidence type="ECO:0000259" key="5">
    <source>
        <dbReference type="Pfam" id="PF00685"/>
    </source>
</evidence>
<keyword evidence="7" id="KW-1185">Reference proteome</keyword>
<dbReference type="Pfam" id="PF00685">
    <property type="entry name" value="Sulfotransfer_1"/>
    <property type="match status" value="1"/>
</dbReference>
<dbReference type="GO" id="GO:0008146">
    <property type="term" value="F:sulfotransferase activity"/>
    <property type="evidence" value="ECO:0007669"/>
    <property type="project" value="InterPro"/>
</dbReference>
<dbReference type="InterPro" id="IPR000863">
    <property type="entry name" value="Sulfotransferase_dom"/>
</dbReference>
<accession>A0A834YAZ4</accession>
<organism evidence="6 7">
    <name type="scientific">Tetracentron sinense</name>
    <name type="common">Spur-leaf</name>
    <dbReference type="NCBI Taxonomy" id="13715"/>
    <lineage>
        <taxon>Eukaryota</taxon>
        <taxon>Viridiplantae</taxon>
        <taxon>Streptophyta</taxon>
        <taxon>Embryophyta</taxon>
        <taxon>Tracheophyta</taxon>
        <taxon>Spermatophyta</taxon>
        <taxon>Magnoliopsida</taxon>
        <taxon>Trochodendrales</taxon>
        <taxon>Trochodendraceae</taxon>
        <taxon>Tetracentron</taxon>
    </lineage>
</organism>
<dbReference type="AlphaFoldDB" id="A0A834YAZ4"/>
<evidence type="ECO:0000256" key="4">
    <source>
        <dbReference type="SAM" id="MobiDB-lite"/>
    </source>
</evidence>
<evidence type="ECO:0000256" key="1">
    <source>
        <dbReference type="ARBA" id="ARBA00005771"/>
    </source>
</evidence>
<dbReference type="InterPro" id="IPR027417">
    <property type="entry name" value="P-loop_NTPase"/>
</dbReference>
<feature type="region of interest" description="Disordered" evidence="4">
    <location>
        <begin position="317"/>
        <end position="354"/>
    </location>
</feature>
<dbReference type="EMBL" id="JABCRI010000023">
    <property type="protein sequence ID" value="KAF8378831.1"/>
    <property type="molecule type" value="Genomic_DNA"/>
</dbReference>
<name>A0A834YAZ4_TETSI</name>
<evidence type="ECO:0000256" key="3">
    <source>
        <dbReference type="RuleBase" id="RU361155"/>
    </source>
</evidence>
<dbReference type="Proteomes" id="UP000655225">
    <property type="component" value="Unassembled WGS sequence"/>
</dbReference>
<comment type="similarity">
    <text evidence="1 3">Belongs to the sulfotransferase 1 family.</text>
</comment>
<dbReference type="OMA" id="ANETHGA"/>
<feature type="domain" description="Sulfotransferase" evidence="5">
    <location>
        <begin position="68"/>
        <end position="302"/>
    </location>
</feature>
<evidence type="ECO:0000256" key="2">
    <source>
        <dbReference type="ARBA" id="ARBA00022679"/>
    </source>
</evidence>